<dbReference type="InterPro" id="IPR010971">
    <property type="entry name" value="UbiH/COQ6"/>
</dbReference>
<keyword evidence="4" id="KW-0285">Flavoprotein</keyword>
<protein>
    <recommendedName>
        <fullName evidence="8">FAD-binding domain-containing protein</fullName>
    </recommendedName>
</protein>
<dbReference type="OrthoDB" id="9769565at2"/>
<dbReference type="Pfam" id="PF01494">
    <property type="entry name" value="FAD_binding_3"/>
    <property type="match status" value="1"/>
</dbReference>
<evidence type="ECO:0000256" key="3">
    <source>
        <dbReference type="ARBA" id="ARBA00005349"/>
    </source>
</evidence>
<evidence type="ECO:0000256" key="7">
    <source>
        <dbReference type="ARBA" id="ARBA00023033"/>
    </source>
</evidence>
<evidence type="ECO:0000259" key="8">
    <source>
        <dbReference type="Pfam" id="PF01494"/>
    </source>
</evidence>
<dbReference type="Gene3D" id="3.50.50.60">
    <property type="entry name" value="FAD/NAD(P)-binding domain"/>
    <property type="match status" value="2"/>
</dbReference>
<evidence type="ECO:0000256" key="1">
    <source>
        <dbReference type="ARBA" id="ARBA00001974"/>
    </source>
</evidence>
<comment type="similarity">
    <text evidence="3">Belongs to the UbiH/COQ6 family.</text>
</comment>
<dbReference type="AlphaFoldDB" id="A0A3A1YT32"/>
<dbReference type="Proteomes" id="UP000265916">
    <property type="component" value="Unassembled WGS sequence"/>
</dbReference>
<evidence type="ECO:0000313" key="9">
    <source>
        <dbReference type="EMBL" id="RIY39197.1"/>
    </source>
</evidence>
<feature type="domain" description="FAD-binding" evidence="8">
    <location>
        <begin position="211"/>
        <end position="376"/>
    </location>
</feature>
<comment type="cofactor">
    <cofactor evidence="1">
        <name>FAD</name>
        <dbReference type="ChEBI" id="CHEBI:57692"/>
    </cofactor>
</comment>
<evidence type="ECO:0000256" key="5">
    <source>
        <dbReference type="ARBA" id="ARBA00022827"/>
    </source>
</evidence>
<dbReference type="EMBL" id="NRJG01000039">
    <property type="protein sequence ID" value="RIY39197.1"/>
    <property type="molecule type" value="Genomic_DNA"/>
</dbReference>
<dbReference type="InterPro" id="IPR002938">
    <property type="entry name" value="FAD-bd"/>
</dbReference>
<evidence type="ECO:0000256" key="6">
    <source>
        <dbReference type="ARBA" id="ARBA00023002"/>
    </source>
</evidence>
<dbReference type="UniPathway" id="UPA00232"/>
<keyword evidence="6" id="KW-0560">Oxidoreductase</keyword>
<dbReference type="SUPFAM" id="SSF51905">
    <property type="entry name" value="FAD/NAD(P)-binding domain"/>
    <property type="match status" value="1"/>
</dbReference>
<evidence type="ECO:0000256" key="2">
    <source>
        <dbReference type="ARBA" id="ARBA00004749"/>
    </source>
</evidence>
<dbReference type="GO" id="GO:0071949">
    <property type="term" value="F:FAD binding"/>
    <property type="evidence" value="ECO:0007669"/>
    <property type="project" value="InterPro"/>
</dbReference>
<organism evidence="9 10">
    <name type="scientific">Psittacicella hinzii</name>
    <dbReference type="NCBI Taxonomy" id="2028575"/>
    <lineage>
        <taxon>Bacteria</taxon>
        <taxon>Pseudomonadati</taxon>
        <taxon>Pseudomonadota</taxon>
        <taxon>Gammaproteobacteria</taxon>
        <taxon>Pasteurellales</taxon>
        <taxon>Psittacicellaceae</taxon>
        <taxon>Psittacicella</taxon>
    </lineage>
</organism>
<keyword evidence="10" id="KW-1185">Reference proteome</keyword>
<accession>A0A3A1YT32</accession>
<dbReference type="NCBIfam" id="TIGR01988">
    <property type="entry name" value="Ubi-OHases"/>
    <property type="match status" value="1"/>
</dbReference>
<dbReference type="PRINTS" id="PR00420">
    <property type="entry name" value="RNGMNOXGNASE"/>
</dbReference>
<evidence type="ECO:0000313" key="10">
    <source>
        <dbReference type="Proteomes" id="UP000265916"/>
    </source>
</evidence>
<proteinExistence type="inferred from homology"/>
<dbReference type="InterPro" id="IPR051205">
    <property type="entry name" value="UbiH/COQ6_monooxygenase"/>
</dbReference>
<reference evidence="9 10" key="1">
    <citation type="submission" date="2017-08" db="EMBL/GenBank/DDBJ databases">
        <title>Reclassification of Bisgaard taxon 37 and 44.</title>
        <authorList>
            <person name="Christensen H."/>
        </authorList>
    </citation>
    <scope>NUCLEOTIDE SEQUENCE [LARGE SCALE GENOMIC DNA]</scope>
    <source>
        <strain evidence="9 10">111</strain>
    </source>
</reference>
<dbReference type="RefSeq" id="WP_119530655.1">
    <property type="nucleotide sequence ID" value="NZ_JBHSSP010000022.1"/>
</dbReference>
<dbReference type="GO" id="GO:0008682">
    <property type="term" value="F:3-demethoxyubiquinol 3-hydroxylase activity"/>
    <property type="evidence" value="ECO:0007669"/>
    <property type="project" value="TreeGrafter"/>
</dbReference>
<dbReference type="InterPro" id="IPR036188">
    <property type="entry name" value="FAD/NAD-bd_sf"/>
</dbReference>
<gene>
    <name evidence="9" type="ORF">CKF58_02705</name>
</gene>
<evidence type="ECO:0000256" key="4">
    <source>
        <dbReference type="ARBA" id="ARBA00022630"/>
    </source>
</evidence>
<keyword evidence="5" id="KW-0274">FAD</keyword>
<keyword evidence="7" id="KW-0503">Monooxygenase</keyword>
<dbReference type="GO" id="GO:0006744">
    <property type="term" value="P:ubiquinone biosynthetic process"/>
    <property type="evidence" value="ECO:0007669"/>
    <property type="project" value="UniProtKB-UniPathway"/>
</dbReference>
<sequence>MAFTFNSAAKTALQVTALGDLEALNLTPATQSSLAKLQEQQARAVFIAGAGCVGLATALALLKQGYTVVLHDPQALTPWSAEQRDVKIFAVNHVNASYLDSLGAWDYIKALRVNAYDTLSLYAEQQPETFFTAQEVDIQELGYMVENAALVQGLLQACQAYENFIFLSQIQVTNAQRLNLAGEFNVSEQYKPLASQHAWHITFNTGLSLVTNLVLAADGANSYWRQQANIGVDTHSYPTKCLLIQVETDAAVTSKYAHHTWQYIDEHGPKAWLPESENTGVLCWYDQIETIDALQQMPLARLTTQVLQKFPSDRVGTELKVLQAVSFPLARKRAKHYWQNNVLLLGDAAHTVSPLAGQGLNLGLQDVQCLDLLFANRDFKSLEALALAYARERFTDNTAMQEFLSFLHHTYVSQLGIFKMIKPNLYRILSITPLKHEALNYANGDRSVHRSVFTILNKLSNFLANSRTKSGKDEAGL</sequence>
<name>A0A3A1YT32_9GAMM</name>
<comment type="pathway">
    <text evidence="2">Cofactor biosynthesis; ubiquinone biosynthesis.</text>
</comment>
<dbReference type="PANTHER" id="PTHR43876">
    <property type="entry name" value="UBIQUINONE BIOSYNTHESIS MONOOXYGENASE COQ6, MITOCHONDRIAL"/>
    <property type="match status" value="1"/>
</dbReference>
<comment type="caution">
    <text evidence="9">The sequence shown here is derived from an EMBL/GenBank/DDBJ whole genome shotgun (WGS) entry which is preliminary data.</text>
</comment>
<dbReference type="PANTHER" id="PTHR43876:SF10">
    <property type="entry name" value="3-DEMETHOXYUBIQUINOL 3-HYDROXYLASE"/>
    <property type="match status" value="1"/>
</dbReference>